<name>A0A1F7V7Y0_9BACT</name>
<evidence type="ECO:0000256" key="1">
    <source>
        <dbReference type="SAM" id="MobiDB-lite"/>
    </source>
</evidence>
<sequence length="80" mass="8883">MRRSFYMIVGSLVVCLSAIFFAEATTTEPTLSSQTESFGHYVELDLDPNDFYVCGHPILDPSTQKGKETKNSPGSIDLDY</sequence>
<comment type="caution">
    <text evidence="3">The sequence shown here is derived from an EMBL/GenBank/DDBJ whole genome shotgun (WGS) entry which is preliminary data.</text>
</comment>
<feature type="chain" id="PRO_5009533181" evidence="2">
    <location>
        <begin position="23"/>
        <end position="80"/>
    </location>
</feature>
<dbReference type="EMBL" id="MGEQ01000010">
    <property type="protein sequence ID" value="OGL86197.1"/>
    <property type="molecule type" value="Genomic_DNA"/>
</dbReference>
<organism evidence="3 4">
    <name type="scientific">Candidatus Uhrbacteria bacterium RIFCSPLOWO2_02_FULL_48_18</name>
    <dbReference type="NCBI Taxonomy" id="1802408"/>
    <lineage>
        <taxon>Bacteria</taxon>
        <taxon>Candidatus Uhriibacteriota</taxon>
    </lineage>
</organism>
<feature type="signal peptide" evidence="2">
    <location>
        <begin position="1"/>
        <end position="22"/>
    </location>
</feature>
<dbReference type="AlphaFoldDB" id="A0A1F7V7Y0"/>
<accession>A0A1F7V7Y0</accession>
<reference evidence="3 4" key="1">
    <citation type="journal article" date="2016" name="Nat. Commun.">
        <title>Thousands of microbial genomes shed light on interconnected biogeochemical processes in an aquifer system.</title>
        <authorList>
            <person name="Anantharaman K."/>
            <person name="Brown C.T."/>
            <person name="Hug L.A."/>
            <person name="Sharon I."/>
            <person name="Castelle C.J."/>
            <person name="Probst A.J."/>
            <person name="Thomas B.C."/>
            <person name="Singh A."/>
            <person name="Wilkins M.J."/>
            <person name="Karaoz U."/>
            <person name="Brodie E.L."/>
            <person name="Williams K.H."/>
            <person name="Hubbard S.S."/>
            <person name="Banfield J.F."/>
        </authorList>
    </citation>
    <scope>NUCLEOTIDE SEQUENCE [LARGE SCALE GENOMIC DNA]</scope>
</reference>
<evidence type="ECO:0000256" key="2">
    <source>
        <dbReference type="SAM" id="SignalP"/>
    </source>
</evidence>
<dbReference type="Proteomes" id="UP000176593">
    <property type="component" value="Unassembled WGS sequence"/>
</dbReference>
<keyword evidence="2" id="KW-0732">Signal</keyword>
<gene>
    <name evidence="3" type="ORF">A3I41_01330</name>
</gene>
<proteinExistence type="predicted"/>
<protein>
    <submittedName>
        <fullName evidence="3">Uncharacterized protein</fullName>
    </submittedName>
</protein>
<evidence type="ECO:0000313" key="4">
    <source>
        <dbReference type="Proteomes" id="UP000176593"/>
    </source>
</evidence>
<evidence type="ECO:0000313" key="3">
    <source>
        <dbReference type="EMBL" id="OGL86197.1"/>
    </source>
</evidence>
<feature type="region of interest" description="Disordered" evidence="1">
    <location>
        <begin position="60"/>
        <end position="80"/>
    </location>
</feature>